<sequence>MFNSYLLKAFITVNAICDKMVVDDVGKQVRKKSPYELVSIYIPRPLTILIIGRLVFRIIFLDLLSKRLVKQRRVVTVSSIDCFGSFLSVMVLVFVIDEQTPFIIPELLSLL</sequence>
<evidence type="ECO:0000256" key="1">
    <source>
        <dbReference type="SAM" id="Phobius"/>
    </source>
</evidence>
<protein>
    <submittedName>
        <fullName evidence="2">ORF5</fullName>
    </submittedName>
</protein>
<dbReference type="EMBL" id="KP714102">
    <property type="protein sequence ID" value="AKH40356.1"/>
    <property type="molecule type" value="Genomic_DNA"/>
</dbReference>
<evidence type="ECO:0000313" key="2">
    <source>
        <dbReference type="EMBL" id="AKH40356.1"/>
    </source>
</evidence>
<feature type="transmembrane region" description="Helical" evidence="1">
    <location>
        <begin position="46"/>
        <end position="64"/>
    </location>
</feature>
<accession>A0A0F7KLN3</accession>
<organism evidence="2">
    <name type="scientific">Kallithea virus</name>
    <dbReference type="NCBI Taxonomy" id="1654582"/>
    <lineage>
        <taxon>Viruses</taxon>
        <taxon>Viruses incertae sedis</taxon>
        <taxon>Naldaviricetes</taxon>
        <taxon>Lefavirales</taxon>
        <taxon>Nudiviridae</taxon>
        <taxon>Alphanudivirus</taxon>
        <taxon>Alphanudivirus dromelanogasteris</taxon>
    </lineage>
</organism>
<keyword evidence="1" id="KW-0812">Transmembrane</keyword>
<feature type="transmembrane region" description="Helical" evidence="1">
    <location>
        <begin position="76"/>
        <end position="96"/>
    </location>
</feature>
<keyword evidence="1" id="KW-0472">Membrane</keyword>
<reference evidence="2" key="1">
    <citation type="journal article" date="2015" name="PLoS Biol.">
        <title>The Discovery, Distribution, and Evolution of Viruses Associated with Drosophila melanogaster.</title>
        <authorList>
            <person name="Webster C.L."/>
            <person name="Waldron F.M."/>
            <person name="Robertson S."/>
            <person name="Crowson D."/>
            <person name="Ferrari G."/>
            <person name="Quintana J.F."/>
            <person name="Brouqui J.M."/>
            <person name="Bayne E.H."/>
            <person name="Longdon B."/>
            <person name="Buck A.H."/>
            <person name="Lazzaro B.P."/>
            <person name="Akorli J."/>
            <person name="Haddrill P.R."/>
            <person name="Obbard D.J."/>
        </authorList>
    </citation>
    <scope>NUCLEOTIDE SEQUENCE</scope>
</reference>
<keyword evidence="1" id="KW-1133">Transmembrane helix</keyword>
<proteinExistence type="predicted"/>
<name>A0A0F7KLN3_9VIRU</name>